<reference evidence="1 2" key="1">
    <citation type="submission" date="2023-08" db="EMBL/GenBank/DDBJ databases">
        <title>Implementing the SeqCode for naming new Mesorhizobium species isolated from Vachellia karroo root nodules.</title>
        <authorList>
            <person name="Van Lill M."/>
        </authorList>
    </citation>
    <scope>NUCLEOTIDE SEQUENCE [LARGE SCALE GENOMIC DNA]</scope>
    <source>
        <strain evidence="1 2">MSK 1335</strain>
    </source>
</reference>
<evidence type="ECO:0000313" key="1">
    <source>
        <dbReference type="EMBL" id="MDX8525077.1"/>
    </source>
</evidence>
<dbReference type="EMBL" id="JAVIJF010000007">
    <property type="protein sequence ID" value="MDX8525077.1"/>
    <property type="molecule type" value="Genomic_DNA"/>
</dbReference>
<keyword evidence="2" id="KW-1185">Reference proteome</keyword>
<sequence length="53" mass="5968">MTTVGSDYIAGMLSDVSLKRVKRIAMVQMHVAQSGRRFWGNQQASNKDVKRVD</sequence>
<protein>
    <submittedName>
        <fullName evidence="1">Uncharacterized protein</fullName>
    </submittedName>
</protein>
<name>A0ABU4ZI88_9HYPH</name>
<dbReference type="Proteomes" id="UP001276840">
    <property type="component" value="Unassembled WGS sequence"/>
</dbReference>
<dbReference type="RefSeq" id="WP_320232939.1">
    <property type="nucleotide sequence ID" value="NZ_JAVIJF010000007.1"/>
</dbReference>
<comment type="caution">
    <text evidence="1">The sequence shown here is derived from an EMBL/GenBank/DDBJ whole genome shotgun (WGS) entry which is preliminary data.</text>
</comment>
<evidence type="ECO:0000313" key="2">
    <source>
        <dbReference type="Proteomes" id="UP001276840"/>
    </source>
</evidence>
<gene>
    <name evidence="1" type="ORF">RFM68_11200</name>
</gene>
<organism evidence="1 2">
    <name type="scientific">Mesorhizobium montanum</name>
    <dbReference type="NCBI Taxonomy" id="3072323"/>
    <lineage>
        <taxon>Bacteria</taxon>
        <taxon>Pseudomonadati</taxon>
        <taxon>Pseudomonadota</taxon>
        <taxon>Alphaproteobacteria</taxon>
        <taxon>Hyphomicrobiales</taxon>
        <taxon>Phyllobacteriaceae</taxon>
        <taxon>Mesorhizobium</taxon>
    </lineage>
</organism>
<proteinExistence type="predicted"/>
<accession>A0ABU4ZI88</accession>